<evidence type="ECO:0000256" key="1">
    <source>
        <dbReference type="SAM" id="Phobius"/>
    </source>
</evidence>
<protein>
    <recommendedName>
        <fullName evidence="4">MYXO-CTERM domain-containing protein</fullName>
    </recommendedName>
</protein>
<evidence type="ECO:0008006" key="4">
    <source>
        <dbReference type="Google" id="ProtNLM"/>
    </source>
</evidence>
<accession>A0ABP9NFR1</accession>
<proteinExistence type="predicted"/>
<keyword evidence="3" id="KW-1185">Reference proteome</keyword>
<feature type="transmembrane region" description="Helical" evidence="1">
    <location>
        <begin position="20"/>
        <end position="37"/>
    </location>
</feature>
<keyword evidence="1" id="KW-1133">Transmembrane helix</keyword>
<reference evidence="3" key="1">
    <citation type="journal article" date="2019" name="Int. J. Syst. Evol. Microbiol.">
        <title>The Global Catalogue of Microorganisms (GCM) 10K type strain sequencing project: providing services to taxonomists for standard genome sequencing and annotation.</title>
        <authorList>
            <consortium name="The Broad Institute Genomics Platform"/>
            <consortium name="The Broad Institute Genome Sequencing Center for Infectious Disease"/>
            <person name="Wu L."/>
            <person name="Ma J."/>
        </authorList>
    </citation>
    <scope>NUCLEOTIDE SEQUENCE [LARGE SCALE GENOMIC DNA]</scope>
    <source>
        <strain evidence="3">JCM 18302</strain>
    </source>
</reference>
<comment type="caution">
    <text evidence="2">The sequence shown here is derived from an EMBL/GenBank/DDBJ whole genome shotgun (WGS) entry which is preliminary data.</text>
</comment>
<sequence length="77" mass="7995">MTGEPATPAPAERRGLPRPLLWVLLAIAVAANGITSVSALPAVVGAAFGVLALVLAALLVRDHYRRRARNGGRRTGT</sequence>
<dbReference type="EMBL" id="BAABJO010000004">
    <property type="protein sequence ID" value="GAA5115293.1"/>
    <property type="molecule type" value="Genomic_DNA"/>
</dbReference>
<gene>
    <name evidence="2" type="ORF">GCM10023320_13920</name>
</gene>
<organism evidence="2 3">
    <name type="scientific">Pseudonocardia adelaidensis</name>
    <dbReference type="NCBI Taxonomy" id="648754"/>
    <lineage>
        <taxon>Bacteria</taxon>
        <taxon>Bacillati</taxon>
        <taxon>Actinomycetota</taxon>
        <taxon>Actinomycetes</taxon>
        <taxon>Pseudonocardiales</taxon>
        <taxon>Pseudonocardiaceae</taxon>
        <taxon>Pseudonocardia</taxon>
    </lineage>
</organism>
<feature type="transmembrane region" description="Helical" evidence="1">
    <location>
        <begin position="43"/>
        <end position="60"/>
    </location>
</feature>
<evidence type="ECO:0000313" key="3">
    <source>
        <dbReference type="Proteomes" id="UP001500804"/>
    </source>
</evidence>
<evidence type="ECO:0000313" key="2">
    <source>
        <dbReference type="EMBL" id="GAA5115293.1"/>
    </source>
</evidence>
<keyword evidence="1" id="KW-0472">Membrane</keyword>
<keyword evidence="1" id="KW-0812">Transmembrane</keyword>
<dbReference type="RefSeq" id="WP_345603969.1">
    <property type="nucleotide sequence ID" value="NZ_BAABJO010000004.1"/>
</dbReference>
<name>A0ABP9NFR1_9PSEU</name>
<dbReference type="Proteomes" id="UP001500804">
    <property type="component" value="Unassembled WGS sequence"/>
</dbReference>